<name>A0A1H6FU41_THEAL</name>
<keyword evidence="3" id="KW-1185">Reference proteome</keyword>
<keyword evidence="1" id="KW-0732">Signal</keyword>
<dbReference type="OrthoDB" id="4863392at2"/>
<proteinExistence type="predicted"/>
<protein>
    <submittedName>
        <fullName evidence="2">Uncharacterized protein</fullName>
    </submittedName>
</protein>
<accession>A0A1H6FU41</accession>
<dbReference type="RefSeq" id="WP_093117966.1">
    <property type="nucleotide sequence ID" value="NZ_FNWJ01000002.1"/>
</dbReference>
<evidence type="ECO:0000313" key="2">
    <source>
        <dbReference type="EMBL" id="SEH14341.1"/>
    </source>
</evidence>
<dbReference type="STRING" id="29539.SAMN02745716_1603"/>
<evidence type="ECO:0000256" key="1">
    <source>
        <dbReference type="SAM" id="SignalP"/>
    </source>
</evidence>
<organism evidence="2 3">
    <name type="scientific">Thermoleophilum album</name>
    <dbReference type="NCBI Taxonomy" id="29539"/>
    <lineage>
        <taxon>Bacteria</taxon>
        <taxon>Bacillati</taxon>
        <taxon>Actinomycetota</taxon>
        <taxon>Thermoleophilia</taxon>
        <taxon>Thermoleophilales</taxon>
        <taxon>Thermoleophilaceae</taxon>
        <taxon>Thermoleophilum</taxon>
    </lineage>
</organism>
<sequence>MSLRRLCAAASVLAAVAVGAPAASAQEVNFTNWTVSGTLGIRKLNQSITIPAGAAFNGSWNVATGSLTGHVSVPTIRTRLRVLGFPVDATLELQEAQPVSGSISIGADGNVTVSARSAATIYIRRLASPYLPLNLVRSATCRTSRPVELPLSARAPFTALAQGLTFSGVTTLPPLTGCGLSTPLLNLLMAGPNNPFAIRLAPPASGGDSLPS</sequence>
<dbReference type="Proteomes" id="UP000222056">
    <property type="component" value="Unassembled WGS sequence"/>
</dbReference>
<evidence type="ECO:0000313" key="3">
    <source>
        <dbReference type="Proteomes" id="UP000222056"/>
    </source>
</evidence>
<dbReference type="AlphaFoldDB" id="A0A1H6FU41"/>
<feature type="chain" id="PRO_5013951209" evidence="1">
    <location>
        <begin position="26"/>
        <end position="212"/>
    </location>
</feature>
<gene>
    <name evidence="2" type="ORF">SAMN02745716_1603</name>
</gene>
<reference evidence="3" key="1">
    <citation type="submission" date="2016-10" db="EMBL/GenBank/DDBJ databases">
        <authorList>
            <person name="Varghese N."/>
            <person name="Submissions S."/>
        </authorList>
    </citation>
    <scope>NUCLEOTIDE SEQUENCE [LARGE SCALE GENOMIC DNA]</scope>
    <source>
        <strain evidence="3">ATCC 35263</strain>
    </source>
</reference>
<feature type="signal peptide" evidence="1">
    <location>
        <begin position="1"/>
        <end position="25"/>
    </location>
</feature>
<dbReference type="EMBL" id="FNWJ01000002">
    <property type="protein sequence ID" value="SEH14341.1"/>
    <property type="molecule type" value="Genomic_DNA"/>
</dbReference>